<dbReference type="PANTHER" id="PTHR10353">
    <property type="entry name" value="GLYCOSYL HYDROLASE"/>
    <property type="match status" value="1"/>
</dbReference>
<evidence type="ECO:0000313" key="6">
    <source>
        <dbReference type="Proteomes" id="UP000596660"/>
    </source>
</evidence>
<dbReference type="Pfam" id="PF00232">
    <property type="entry name" value="Glyco_hydro_1"/>
    <property type="match status" value="1"/>
</dbReference>
<dbReference type="Gramene" id="AUR62033131-RA">
    <property type="protein sequence ID" value="AUR62033131-RA:cds"/>
    <property type="gene ID" value="AUR62033131"/>
</dbReference>
<keyword evidence="6" id="KW-1185">Reference proteome</keyword>
<keyword evidence="4" id="KW-0732">Signal</keyword>
<dbReference type="InterPro" id="IPR033132">
    <property type="entry name" value="GH_1_N_CS"/>
</dbReference>
<feature type="signal peptide" evidence="4">
    <location>
        <begin position="1"/>
        <end position="21"/>
    </location>
</feature>
<sequence length="369" mass="42385">MTIINRLVIIFSILFGEAALGDEHYNRYDFPKDFIFGASTSAYQVEGAALEDGRTRSIYDTFAHQKRHGKHDPDVTCDQYHKYKDDVQLMVETGLDAYRFSISWSRLIPNGRGAINPKGLRYYNNLINELINHGIEPHVTLLHTDLPQVLEDEYGGFLNRRIILDFTAYADICFREFGDRVQQWTTFNEANIFVFGGYDVGNTPPGRCSLPFGHYNCSRGDSTTEPYIAAHLLLLAHGSAVRLYKEKYQAKQLGFVGMNLLSYYLSPATNTREDVDAARRSYDFLIGWFMHPLKYGDYPEIMKKNAGTKLPTFTKEESKLLKGSFDFIGLNYYSIMMVADNSMNSSINPRPRDYFGDMEVEWICMLYTF</sequence>
<evidence type="ECO:0000313" key="5">
    <source>
        <dbReference type="EnsemblPlants" id="AUR62033131-RA:cds"/>
    </source>
</evidence>
<comment type="similarity">
    <text evidence="1 3">Belongs to the glycosyl hydrolase 1 family.</text>
</comment>
<dbReference type="Gene3D" id="3.20.20.80">
    <property type="entry name" value="Glycosidases"/>
    <property type="match status" value="1"/>
</dbReference>
<keyword evidence="2" id="KW-0378">Hydrolase</keyword>
<evidence type="ECO:0000256" key="4">
    <source>
        <dbReference type="SAM" id="SignalP"/>
    </source>
</evidence>
<dbReference type="Proteomes" id="UP000596660">
    <property type="component" value="Unplaced"/>
</dbReference>
<dbReference type="AlphaFoldDB" id="A0A803MPD0"/>
<name>A0A803MPD0_CHEQI</name>
<evidence type="ECO:0000256" key="1">
    <source>
        <dbReference type="ARBA" id="ARBA00010838"/>
    </source>
</evidence>
<protein>
    <submittedName>
        <fullName evidence="5">Uncharacterized protein</fullName>
    </submittedName>
</protein>
<dbReference type="GO" id="GO:0005975">
    <property type="term" value="P:carbohydrate metabolic process"/>
    <property type="evidence" value="ECO:0007669"/>
    <property type="project" value="InterPro"/>
</dbReference>
<feature type="chain" id="PRO_5030697588" evidence="4">
    <location>
        <begin position="22"/>
        <end position="369"/>
    </location>
</feature>
<dbReference type="SUPFAM" id="SSF51445">
    <property type="entry name" value="(Trans)glycosidases"/>
    <property type="match status" value="1"/>
</dbReference>
<dbReference type="GO" id="GO:0008422">
    <property type="term" value="F:beta-glucosidase activity"/>
    <property type="evidence" value="ECO:0007669"/>
    <property type="project" value="TreeGrafter"/>
</dbReference>
<evidence type="ECO:0000256" key="3">
    <source>
        <dbReference type="RuleBase" id="RU003690"/>
    </source>
</evidence>
<dbReference type="InterPro" id="IPR001360">
    <property type="entry name" value="Glyco_hydro_1"/>
</dbReference>
<accession>A0A803MPD0</accession>
<dbReference type="InterPro" id="IPR017853">
    <property type="entry name" value="GH"/>
</dbReference>
<proteinExistence type="inferred from homology"/>
<dbReference type="PANTHER" id="PTHR10353:SF29">
    <property type="entry name" value="BETA-GLUCOSIDASE 11"/>
    <property type="match status" value="1"/>
</dbReference>
<organism evidence="5 6">
    <name type="scientific">Chenopodium quinoa</name>
    <name type="common">Quinoa</name>
    <dbReference type="NCBI Taxonomy" id="63459"/>
    <lineage>
        <taxon>Eukaryota</taxon>
        <taxon>Viridiplantae</taxon>
        <taxon>Streptophyta</taxon>
        <taxon>Embryophyta</taxon>
        <taxon>Tracheophyta</taxon>
        <taxon>Spermatophyta</taxon>
        <taxon>Magnoliopsida</taxon>
        <taxon>eudicotyledons</taxon>
        <taxon>Gunneridae</taxon>
        <taxon>Pentapetalae</taxon>
        <taxon>Caryophyllales</taxon>
        <taxon>Chenopodiaceae</taxon>
        <taxon>Chenopodioideae</taxon>
        <taxon>Atripliceae</taxon>
        <taxon>Chenopodium</taxon>
    </lineage>
</organism>
<evidence type="ECO:0000256" key="2">
    <source>
        <dbReference type="ARBA" id="ARBA00022801"/>
    </source>
</evidence>
<reference evidence="5" key="2">
    <citation type="submission" date="2021-03" db="UniProtKB">
        <authorList>
            <consortium name="EnsemblPlants"/>
        </authorList>
    </citation>
    <scope>IDENTIFICATION</scope>
</reference>
<reference evidence="5" key="1">
    <citation type="journal article" date="2017" name="Nature">
        <title>The genome of Chenopodium quinoa.</title>
        <authorList>
            <person name="Jarvis D.E."/>
            <person name="Ho Y.S."/>
            <person name="Lightfoot D.J."/>
            <person name="Schmoeckel S.M."/>
            <person name="Li B."/>
            <person name="Borm T.J.A."/>
            <person name="Ohyanagi H."/>
            <person name="Mineta K."/>
            <person name="Michell C.T."/>
            <person name="Saber N."/>
            <person name="Kharbatia N.M."/>
            <person name="Rupper R.R."/>
            <person name="Sharp A.R."/>
            <person name="Dally N."/>
            <person name="Boughton B.A."/>
            <person name="Woo Y.H."/>
            <person name="Gao G."/>
            <person name="Schijlen E.G.W.M."/>
            <person name="Guo X."/>
            <person name="Momin A.A."/>
            <person name="Negrao S."/>
            <person name="Al-Babili S."/>
            <person name="Gehring C."/>
            <person name="Roessner U."/>
            <person name="Jung C."/>
            <person name="Murphy K."/>
            <person name="Arold S.T."/>
            <person name="Gojobori T."/>
            <person name="van der Linden C.G."/>
            <person name="van Loo E.N."/>
            <person name="Jellen E.N."/>
            <person name="Maughan P.J."/>
            <person name="Tester M."/>
        </authorList>
    </citation>
    <scope>NUCLEOTIDE SEQUENCE [LARGE SCALE GENOMIC DNA]</scope>
    <source>
        <strain evidence="5">cv. PI 614886</strain>
    </source>
</reference>
<dbReference type="PROSITE" id="PS00653">
    <property type="entry name" value="GLYCOSYL_HYDROL_F1_2"/>
    <property type="match status" value="1"/>
</dbReference>
<dbReference type="EnsemblPlants" id="AUR62033131-RA">
    <property type="protein sequence ID" value="AUR62033131-RA:cds"/>
    <property type="gene ID" value="AUR62033131"/>
</dbReference>